<evidence type="ECO:0000313" key="1">
    <source>
        <dbReference type="EMBL" id="PLW17970.1"/>
    </source>
</evidence>
<name>A0A2N5VKJ5_9BASI</name>
<evidence type="ECO:0000313" key="2">
    <source>
        <dbReference type="EMBL" id="PLW50509.1"/>
    </source>
</evidence>
<organism evidence="2 3">
    <name type="scientific">Puccinia coronata f. sp. avenae</name>
    <dbReference type="NCBI Taxonomy" id="200324"/>
    <lineage>
        <taxon>Eukaryota</taxon>
        <taxon>Fungi</taxon>
        <taxon>Dikarya</taxon>
        <taxon>Basidiomycota</taxon>
        <taxon>Pucciniomycotina</taxon>
        <taxon>Pucciniomycetes</taxon>
        <taxon>Pucciniales</taxon>
        <taxon>Pucciniaceae</taxon>
        <taxon>Puccinia</taxon>
    </lineage>
</organism>
<dbReference type="Proteomes" id="UP000235392">
    <property type="component" value="Unassembled WGS sequence"/>
</dbReference>
<dbReference type="EMBL" id="PGCI01000741">
    <property type="protein sequence ID" value="PLW17970.1"/>
    <property type="molecule type" value="Genomic_DNA"/>
</dbReference>
<gene>
    <name evidence="2" type="ORF">PCASD_01454</name>
    <name evidence="1" type="ORF">PCASD_21797</name>
</gene>
<dbReference type="EMBL" id="PGCI01000010">
    <property type="protein sequence ID" value="PLW50509.1"/>
    <property type="molecule type" value="Genomic_DNA"/>
</dbReference>
<comment type="caution">
    <text evidence="2">The sequence shown here is derived from an EMBL/GenBank/DDBJ whole genome shotgun (WGS) entry which is preliminary data.</text>
</comment>
<reference evidence="2 3" key="1">
    <citation type="submission" date="2017-11" db="EMBL/GenBank/DDBJ databases">
        <title>De novo assembly and phasing of dikaryotic genomes from two isolates of Puccinia coronata f. sp. avenae, the causal agent of oat crown rust.</title>
        <authorList>
            <person name="Miller M.E."/>
            <person name="Zhang Y."/>
            <person name="Omidvar V."/>
            <person name="Sperschneider J."/>
            <person name="Schwessinger B."/>
            <person name="Raley C."/>
            <person name="Palmer J.M."/>
            <person name="Garnica D."/>
            <person name="Upadhyaya N."/>
            <person name="Rathjen J."/>
            <person name="Taylor J.M."/>
            <person name="Park R.F."/>
            <person name="Dodds P.N."/>
            <person name="Hirsch C.D."/>
            <person name="Kianian S.F."/>
            <person name="Figueroa M."/>
        </authorList>
    </citation>
    <scope>NUCLEOTIDE SEQUENCE [LARGE SCALE GENOMIC DNA]</scope>
    <source>
        <strain evidence="2">12SD80</strain>
    </source>
</reference>
<protein>
    <submittedName>
        <fullName evidence="2">Uncharacterized protein</fullName>
    </submittedName>
</protein>
<dbReference type="AlphaFoldDB" id="A0A2N5VKJ5"/>
<sequence>MHCHTKLHQVASYFEMRGRFELVDPLASSAAPCSTVRLLFDPSSGYPGKWKVVPLTGLTPIKPAGFVVLSFLIRFLQQLTSSHQRNHPFRKLSSPFFPATMPCTTSTSRCASANPCLASPYPLRSCRLRTLANPPVLEQPLFAGSHGQPIVINNPAPVAPPTKLPAFVNIPAPPGLGSPLFCPQTPRPGPNSPVYRPETLRPPNLDSPTFLSNKENPFVDQLALPVYQPDSPACAFPNGDGQFAGNPGPFLVHQAMIGNGWAPAPEFHHPAPPHPDSPDAGAPFGLDLAPEYNLPPIPAPYPAVKTYPFTDFSPVPTPEPCGFFYPAVFHWLNDQHARLKTSSSANTNLGALIDTPLGRITSRAFTKSSPATTSNSATRSRLLLQPSAPCASSSFASWPDNTTCLIAWSSR</sequence>
<proteinExistence type="predicted"/>
<evidence type="ECO:0000313" key="3">
    <source>
        <dbReference type="Proteomes" id="UP000235392"/>
    </source>
</evidence>
<accession>A0A2N5VKJ5</accession>